<evidence type="ECO:0000313" key="2">
    <source>
        <dbReference type="Proteomes" id="UP001258945"/>
    </source>
</evidence>
<gene>
    <name evidence="1" type="ORF">RQ831_23645</name>
</gene>
<reference evidence="1 2" key="1">
    <citation type="journal article" date="2019" name="Microb. Pathog.">
        <title>Comparison of VITEK 2, MALDI-TOF MS, 16S rRNA gene sequencing, and whole-genome sequencing for identification of Roseomonas mucosa.</title>
        <authorList>
            <person name="Rudolph W.W."/>
            <person name="Gunzer F."/>
            <person name="Trauth M."/>
            <person name="Bunk B."/>
            <person name="Bigge R."/>
            <person name="Schrottner P."/>
        </authorList>
    </citation>
    <scope>NUCLEOTIDE SEQUENCE [LARGE SCALE GENOMIC DNA]</scope>
    <source>
        <strain evidence="1 2">DSM 103800</strain>
    </source>
</reference>
<keyword evidence="2" id="KW-1185">Reference proteome</keyword>
<dbReference type="EMBL" id="JAVVDO010000116">
    <property type="protein sequence ID" value="MDT8334050.1"/>
    <property type="molecule type" value="Genomic_DNA"/>
</dbReference>
<dbReference type="InterPro" id="IPR022789">
    <property type="entry name" value="ParD"/>
</dbReference>
<dbReference type="InterPro" id="IPR038296">
    <property type="entry name" value="ParD_sf"/>
</dbReference>
<evidence type="ECO:0000313" key="1">
    <source>
        <dbReference type="EMBL" id="MDT8334050.1"/>
    </source>
</evidence>
<organism evidence="1 2">
    <name type="scientific">Roseomonas gilardii</name>
    <dbReference type="NCBI Taxonomy" id="257708"/>
    <lineage>
        <taxon>Bacteria</taxon>
        <taxon>Pseudomonadati</taxon>
        <taxon>Pseudomonadota</taxon>
        <taxon>Alphaproteobacteria</taxon>
        <taxon>Acetobacterales</taxon>
        <taxon>Roseomonadaceae</taxon>
        <taxon>Roseomonas</taxon>
    </lineage>
</organism>
<dbReference type="Proteomes" id="UP001258945">
    <property type="component" value="Unassembled WGS sequence"/>
</dbReference>
<accession>A0ABU3MN59</accession>
<sequence>MTTVTLTPEQERFAADAVAQGRFRDLDEVVRTGVALLQQAEAEVASFVTSLEEAQAEGERVGFLTADEVERRVRSAIANATARQE</sequence>
<dbReference type="NCBIfam" id="TIGR02606">
    <property type="entry name" value="antidote_CC2985"/>
    <property type="match status" value="1"/>
</dbReference>
<dbReference type="RefSeq" id="WP_314231137.1">
    <property type="nucleotide sequence ID" value="NZ_JAVVDO010000116.1"/>
</dbReference>
<comment type="caution">
    <text evidence="1">The sequence shown here is derived from an EMBL/GenBank/DDBJ whole genome shotgun (WGS) entry which is preliminary data.</text>
</comment>
<protein>
    <submittedName>
        <fullName evidence="1">Type II toxin-antitoxin system ParD family antitoxin</fullName>
    </submittedName>
</protein>
<dbReference type="Gene3D" id="6.10.10.120">
    <property type="entry name" value="Antitoxin ParD1-like"/>
    <property type="match status" value="1"/>
</dbReference>
<proteinExistence type="predicted"/>
<dbReference type="Pfam" id="PF03693">
    <property type="entry name" value="ParD_antitoxin"/>
    <property type="match status" value="1"/>
</dbReference>
<name>A0ABU3MN59_9PROT</name>